<keyword evidence="1" id="KW-0004">4Fe-4S</keyword>
<dbReference type="SFLD" id="SFLDS00029">
    <property type="entry name" value="Radical_SAM"/>
    <property type="match status" value="1"/>
</dbReference>
<name>A0A7X9TCE6_9ACTN</name>
<evidence type="ECO:0000313" key="8">
    <source>
        <dbReference type="EMBL" id="NMF26662.1"/>
    </source>
</evidence>
<dbReference type="InterPro" id="IPR016431">
    <property type="entry name" value="Pyrv-formate_lyase-activ_prd"/>
</dbReference>
<keyword evidence="4 6" id="KW-0408">Iron</keyword>
<gene>
    <name evidence="8" type="primary">amrS</name>
    <name evidence="8" type="ORF">HF885_09550</name>
</gene>
<protein>
    <submittedName>
        <fullName evidence="8">AmmeMemoRadiSam system radical SAM enzyme</fullName>
    </submittedName>
</protein>
<dbReference type="PANTHER" id="PTHR30352">
    <property type="entry name" value="PYRUVATE FORMATE-LYASE-ACTIVATING ENZYME"/>
    <property type="match status" value="1"/>
</dbReference>
<evidence type="ECO:0000256" key="3">
    <source>
        <dbReference type="ARBA" id="ARBA00022723"/>
    </source>
</evidence>
<dbReference type="EMBL" id="JABAGR010000011">
    <property type="protein sequence ID" value="NMF26662.1"/>
    <property type="molecule type" value="Genomic_DNA"/>
</dbReference>
<feature type="binding site" evidence="6">
    <location>
        <position position="83"/>
    </location>
    <ligand>
        <name>[4Fe-4S] cluster</name>
        <dbReference type="ChEBI" id="CHEBI:49883"/>
        <note>4Fe-4S-S-AdoMet</note>
    </ligand>
</feature>
<dbReference type="CDD" id="cd01335">
    <property type="entry name" value="Radical_SAM"/>
    <property type="match status" value="1"/>
</dbReference>
<dbReference type="GO" id="GO:0046872">
    <property type="term" value="F:metal ion binding"/>
    <property type="evidence" value="ECO:0007669"/>
    <property type="project" value="UniProtKB-KW"/>
</dbReference>
<dbReference type="Pfam" id="PF04055">
    <property type="entry name" value="Radical_SAM"/>
    <property type="match status" value="1"/>
</dbReference>
<dbReference type="InterPro" id="IPR027596">
    <property type="entry name" value="AmmeMemoSam_rS"/>
</dbReference>
<feature type="binding site" evidence="6">
    <location>
        <position position="87"/>
    </location>
    <ligand>
        <name>[4Fe-4S] cluster</name>
        <dbReference type="ChEBI" id="CHEBI:49883"/>
        <note>4Fe-4S-S-AdoMet</note>
    </ligand>
</feature>
<dbReference type="PANTHER" id="PTHR30352:SF5">
    <property type="entry name" value="PYRUVATE FORMATE-LYASE 1-ACTIVATING ENZYME"/>
    <property type="match status" value="1"/>
</dbReference>
<dbReference type="Proteomes" id="UP000565613">
    <property type="component" value="Unassembled WGS sequence"/>
</dbReference>
<keyword evidence="5 6" id="KW-0411">Iron-sulfur</keyword>
<evidence type="ECO:0000256" key="1">
    <source>
        <dbReference type="ARBA" id="ARBA00022485"/>
    </source>
</evidence>
<dbReference type="GO" id="GO:0051539">
    <property type="term" value="F:4 iron, 4 sulfur cluster binding"/>
    <property type="evidence" value="ECO:0007669"/>
    <property type="project" value="UniProtKB-KW"/>
</dbReference>
<dbReference type="GO" id="GO:0003824">
    <property type="term" value="F:catalytic activity"/>
    <property type="evidence" value="ECO:0007669"/>
    <property type="project" value="InterPro"/>
</dbReference>
<evidence type="ECO:0000256" key="4">
    <source>
        <dbReference type="ARBA" id="ARBA00023004"/>
    </source>
</evidence>
<dbReference type="InterPro" id="IPR013785">
    <property type="entry name" value="Aldolase_TIM"/>
</dbReference>
<dbReference type="AlphaFoldDB" id="A0A7X9TCE6"/>
<evidence type="ECO:0000256" key="2">
    <source>
        <dbReference type="ARBA" id="ARBA00022691"/>
    </source>
</evidence>
<feature type="domain" description="Radical SAM core" evidence="7">
    <location>
        <begin position="68"/>
        <end position="299"/>
    </location>
</feature>
<evidence type="ECO:0000256" key="6">
    <source>
        <dbReference type="PIRSR" id="PIRSR004869-50"/>
    </source>
</evidence>
<dbReference type="InterPro" id="IPR034457">
    <property type="entry name" value="Organic_radical-activating"/>
</dbReference>
<comment type="cofactor">
    <cofactor evidence="6">
        <name>[4Fe-4S] cluster</name>
        <dbReference type="ChEBI" id="CHEBI:49883"/>
    </cofactor>
    <text evidence="6">Binds 1 [4Fe-4S] cluster. The cluster is coordinated with 3 cysteines and an exchangeable S-adenosyl-L-methionine.</text>
</comment>
<dbReference type="NCBIfam" id="TIGR04337">
    <property type="entry name" value="AmmeMemoSam_rS"/>
    <property type="match status" value="1"/>
</dbReference>
<dbReference type="InterPro" id="IPR007197">
    <property type="entry name" value="rSAM"/>
</dbReference>
<dbReference type="RefSeq" id="WP_170104695.1">
    <property type="nucleotide sequence ID" value="NZ_JABAGR010000011.1"/>
</dbReference>
<dbReference type="PIRSF" id="PIRSF004869">
    <property type="entry name" value="PflX_prd"/>
    <property type="match status" value="1"/>
</dbReference>
<sequence length="299" mass="32609">MTRAASGAASGATSGATCDACPRRCRLAEGAVGRCRARRCRDGRVLPENYGRLTSIALDPIQKKPIARWMQGSTVLSVGSYGCNLRCPFCQNWQISQSGEGDVPWREVSPRELVRMALDVRRREEVAGRQMAGIAYTYNEPLVGWEYVRDCGELAHEAGLANVLVSNGCATPQVIATLAPLVDAANIDLKSFSPAFYHACGAPAGALDAVRHTIEALAAEGGCHLEVTMLVVPGMNDTDDHMQRLSRWLASVDRTVVLHVTRFFPRWHMSDARPTDVELVYHLADVAREELDCVLVGNC</sequence>
<dbReference type="InterPro" id="IPR058240">
    <property type="entry name" value="rSAM_sf"/>
</dbReference>
<dbReference type="Gene3D" id="3.20.20.70">
    <property type="entry name" value="Aldolase class I"/>
    <property type="match status" value="1"/>
</dbReference>
<reference evidence="8 9" key="1">
    <citation type="submission" date="2020-04" db="EMBL/GenBank/DDBJ databases">
        <authorList>
            <person name="Hitch T.C.A."/>
            <person name="Wylensek D."/>
            <person name="Clavel T."/>
        </authorList>
    </citation>
    <scope>NUCLEOTIDE SEQUENCE [LARGE SCALE GENOMIC DNA]</scope>
    <source>
        <strain evidence="8 9">105184</strain>
    </source>
</reference>
<accession>A0A7X9TCE6</accession>
<dbReference type="SFLD" id="SFLDG01101">
    <property type="entry name" value="Uncharacterised_Radical_SAM_Su"/>
    <property type="match status" value="1"/>
</dbReference>
<evidence type="ECO:0000256" key="5">
    <source>
        <dbReference type="ARBA" id="ARBA00023014"/>
    </source>
</evidence>
<organism evidence="8 9">
    <name type="scientific">Parafannyhessea umbonata</name>
    <dbReference type="NCBI Taxonomy" id="604330"/>
    <lineage>
        <taxon>Bacteria</taxon>
        <taxon>Bacillati</taxon>
        <taxon>Actinomycetota</taxon>
        <taxon>Coriobacteriia</taxon>
        <taxon>Coriobacteriales</taxon>
        <taxon>Atopobiaceae</taxon>
        <taxon>Parafannyhessea</taxon>
    </lineage>
</organism>
<dbReference type="SUPFAM" id="SSF102114">
    <property type="entry name" value="Radical SAM enzymes"/>
    <property type="match status" value="1"/>
</dbReference>
<comment type="caution">
    <text evidence="8">The sequence shown here is derived from an EMBL/GenBank/DDBJ whole genome shotgun (WGS) entry which is preliminary data.</text>
</comment>
<evidence type="ECO:0000259" key="7">
    <source>
        <dbReference type="PROSITE" id="PS51918"/>
    </source>
</evidence>
<keyword evidence="2 6" id="KW-0949">S-adenosyl-L-methionine</keyword>
<feature type="binding site" evidence="6">
    <location>
        <position position="90"/>
    </location>
    <ligand>
        <name>[4Fe-4S] cluster</name>
        <dbReference type="ChEBI" id="CHEBI:49883"/>
        <note>4Fe-4S-S-AdoMet</note>
    </ligand>
</feature>
<proteinExistence type="predicted"/>
<keyword evidence="3 6" id="KW-0479">Metal-binding</keyword>
<dbReference type="PROSITE" id="PS51918">
    <property type="entry name" value="RADICAL_SAM"/>
    <property type="match status" value="1"/>
</dbReference>
<evidence type="ECO:0000313" key="9">
    <source>
        <dbReference type="Proteomes" id="UP000565613"/>
    </source>
</evidence>